<evidence type="ECO:0000256" key="1">
    <source>
        <dbReference type="ARBA" id="ARBA00004651"/>
    </source>
</evidence>
<dbReference type="EMBL" id="AHFL01000074">
    <property type="protein sequence ID" value="EOO59373.1"/>
    <property type="molecule type" value="Genomic_DNA"/>
</dbReference>
<comment type="function">
    <text evidence="9">Transmembrane (T) component of an energy-coupling factor (ECF) ABC-transporter complex. Unlike classic ABC transporters this ECF transporter provides the energy necessary to transport a number of different substrates.</text>
</comment>
<dbReference type="GO" id="GO:0005886">
    <property type="term" value="C:plasma membrane"/>
    <property type="evidence" value="ECO:0007669"/>
    <property type="project" value="UniProtKB-SubCell"/>
</dbReference>
<evidence type="ECO:0000256" key="6">
    <source>
        <dbReference type="ARBA" id="ARBA00022692"/>
    </source>
</evidence>
<feature type="transmembrane region" description="Helical" evidence="9">
    <location>
        <begin position="64"/>
        <end position="85"/>
    </location>
</feature>
<evidence type="ECO:0000256" key="8">
    <source>
        <dbReference type="ARBA" id="ARBA00023136"/>
    </source>
</evidence>
<keyword evidence="7 9" id="KW-1133">Transmembrane helix</keyword>
<proteinExistence type="inferred from homology"/>
<comment type="caution">
    <text evidence="10">The sequence shown here is derived from an EMBL/GenBank/DDBJ whole genome shotgun (WGS) entry which is preliminary data.</text>
</comment>
<name>A0A9W5PXV6_BACCE</name>
<dbReference type="PANTHER" id="PTHR33514">
    <property type="entry name" value="PROTEIN ABCI12, CHLOROPLASTIC"/>
    <property type="match status" value="1"/>
</dbReference>
<dbReference type="AlphaFoldDB" id="A0A9W5PXV6"/>
<organism evidence="10 11">
    <name type="scientific">Bacillus cereus VD196</name>
    <dbReference type="NCBI Taxonomy" id="1053243"/>
    <lineage>
        <taxon>Bacteria</taxon>
        <taxon>Bacillati</taxon>
        <taxon>Bacillota</taxon>
        <taxon>Bacilli</taxon>
        <taxon>Bacillales</taxon>
        <taxon>Bacillaceae</taxon>
        <taxon>Bacillus</taxon>
        <taxon>Bacillus cereus group</taxon>
    </lineage>
</organism>
<evidence type="ECO:0000256" key="4">
    <source>
        <dbReference type="ARBA" id="ARBA00022448"/>
    </source>
</evidence>
<evidence type="ECO:0000313" key="10">
    <source>
        <dbReference type="EMBL" id="EOO59373.1"/>
    </source>
</evidence>
<dbReference type="GO" id="GO:0022857">
    <property type="term" value="F:transmembrane transporter activity"/>
    <property type="evidence" value="ECO:0007669"/>
    <property type="project" value="UniProtKB-UniRule"/>
</dbReference>
<dbReference type="InterPro" id="IPR024919">
    <property type="entry name" value="EcfT"/>
</dbReference>
<sequence length="264" mass="30147">MQQLIIGRYIPGNSLIHQLDPRTKLLIVFLYVFVVFLANNAISYGFLFLYALIALFFAKVPIRYVLSGLKPILWIFLFTFFLHIFTNKEGDVLFQLGWFSIYEKGLEQGIYISVRFFVIILMTTLLTLTTTPIEITDGLETLLKPLKRIKVPVHEIALMMSISLRFIPTLMDETSKIMKAQASRGIDFSGGPIKDRMKAIISLLVPLFISAFKRAEDLAIAMEARGYQSGEGRTKFRQLRWKTSDTVTIVSLFCLACILAWVRS</sequence>
<protein>
    <recommendedName>
        <fullName evidence="3 9">Energy-coupling factor transporter transmembrane protein EcfT</fullName>
        <shortName evidence="9">ECF transporter T component EcfT</shortName>
    </recommendedName>
</protein>
<feature type="transmembrane region" description="Helical" evidence="9">
    <location>
        <begin position="25"/>
        <end position="58"/>
    </location>
</feature>
<evidence type="ECO:0000256" key="5">
    <source>
        <dbReference type="ARBA" id="ARBA00022475"/>
    </source>
</evidence>
<dbReference type="HAMAP" id="MF_01461">
    <property type="entry name" value="EcfT"/>
    <property type="match status" value="1"/>
</dbReference>
<evidence type="ECO:0000256" key="2">
    <source>
        <dbReference type="ARBA" id="ARBA00005660"/>
    </source>
</evidence>
<keyword evidence="4 9" id="KW-0813">Transport</keyword>
<comment type="caution">
    <text evidence="9">Lacks conserved residue(s) required for the propagation of feature annotation.</text>
</comment>
<dbReference type="Pfam" id="PF02361">
    <property type="entry name" value="CbiQ"/>
    <property type="match status" value="1"/>
</dbReference>
<dbReference type="CDD" id="cd16914">
    <property type="entry name" value="EcfT"/>
    <property type="match status" value="1"/>
</dbReference>
<dbReference type="PANTHER" id="PTHR33514:SF13">
    <property type="entry name" value="PROTEIN ABCI12, CHLOROPLASTIC"/>
    <property type="match status" value="1"/>
</dbReference>
<reference evidence="10 11" key="1">
    <citation type="submission" date="2012-12" db="EMBL/GenBank/DDBJ databases">
        <title>The Genome Sequence of Bacillus cereus VD196.</title>
        <authorList>
            <consortium name="The Broad Institute Genome Sequencing Platform"/>
            <consortium name="The Broad Institute Genome Sequencing Center for Infectious Disease"/>
            <person name="Feldgarden M."/>
            <person name="Van der Auwera G.A."/>
            <person name="Mahillon J."/>
            <person name="Duprez V."/>
            <person name="Timmery S."/>
            <person name="Mattelet C."/>
            <person name="Dierick K."/>
            <person name="Sun M."/>
            <person name="Yu Z."/>
            <person name="Zhu L."/>
            <person name="Hu X."/>
            <person name="Shank E.B."/>
            <person name="Swiecicka I."/>
            <person name="Hansen B.M."/>
            <person name="Andrup L."/>
            <person name="Walker B."/>
            <person name="Young S.K."/>
            <person name="Zeng Q."/>
            <person name="Gargeya S."/>
            <person name="Fitzgerald M."/>
            <person name="Haas B."/>
            <person name="Abouelleil A."/>
            <person name="Alvarado L."/>
            <person name="Arachchi H.M."/>
            <person name="Berlin A.M."/>
            <person name="Chapman S.B."/>
            <person name="Dewar J."/>
            <person name="Goldberg J."/>
            <person name="Griggs A."/>
            <person name="Gujja S."/>
            <person name="Hansen M."/>
            <person name="Howarth C."/>
            <person name="Imamovic A."/>
            <person name="Larimer J."/>
            <person name="McCowan C."/>
            <person name="Murphy C."/>
            <person name="Neiman D."/>
            <person name="Pearson M."/>
            <person name="Priest M."/>
            <person name="Roberts A."/>
            <person name="Saif S."/>
            <person name="Shea T."/>
            <person name="Sisk P."/>
            <person name="Sykes S."/>
            <person name="Wortman J."/>
            <person name="Nusbaum C."/>
            <person name="Birren B."/>
        </authorList>
    </citation>
    <scope>NUCLEOTIDE SEQUENCE [LARGE SCALE GENOMIC DNA]</scope>
    <source>
        <strain evidence="10 11">VD196</strain>
    </source>
</reference>
<comment type="subunit">
    <text evidence="9">Forms a stable energy-coupling factor (ECF) transporter complex composed of 2 membrane-embedded substrate-binding proteins (S component), 2 ATP-binding proteins (A component) and 2 transmembrane proteins (T component).</text>
</comment>
<evidence type="ECO:0000313" key="11">
    <source>
        <dbReference type="Proteomes" id="UP000014023"/>
    </source>
</evidence>
<dbReference type="RefSeq" id="WP_016126170.1">
    <property type="nucleotide sequence ID" value="NZ_KB976271.1"/>
</dbReference>
<comment type="similarity">
    <text evidence="2 9">Belongs to the energy-coupling factor EcfT family.</text>
</comment>
<keyword evidence="5 9" id="KW-1003">Cell membrane</keyword>
<dbReference type="Proteomes" id="UP000014023">
    <property type="component" value="Unassembled WGS sequence"/>
</dbReference>
<gene>
    <name evidence="9" type="primary">ecfT</name>
    <name evidence="10" type="ORF">IKE_06135</name>
</gene>
<feature type="transmembrane region" description="Helical" evidence="9">
    <location>
        <begin position="110"/>
        <end position="133"/>
    </location>
</feature>
<evidence type="ECO:0000256" key="7">
    <source>
        <dbReference type="ARBA" id="ARBA00022989"/>
    </source>
</evidence>
<keyword evidence="8 9" id="KW-0472">Membrane</keyword>
<evidence type="ECO:0000256" key="9">
    <source>
        <dbReference type="HAMAP-Rule" id="MF_01461"/>
    </source>
</evidence>
<comment type="subcellular location">
    <subcellularLocation>
        <location evidence="1 9">Cell membrane</location>
        <topology evidence="1 9">Multi-pass membrane protein</topology>
    </subcellularLocation>
</comment>
<keyword evidence="6 9" id="KW-0812">Transmembrane</keyword>
<evidence type="ECO:0000256" key="3">
    <source>
        <dbReference type="ARBA" id="ARBA00014042"/>
    </source>
</evidence>
<dbReference type="InterPro" id="IPR003339">
    <property type="entry name" value="ABC/ECF_trnsptr_transmembrane"/>
</dbReference>
<accession>A0A9W5PXV6</accession>